<dbReference type="EMBL" id="QTJU01000012">
    <property type="protein sequence ID" value="RFM26080.1"/>
    <property type="molecule type" value="Genomic_DNA"/>
</dbReference>
<dbReference type="CDD" id="cd06259">
    <property type="entry name" value="YdcF-like"/>
    <property type="match status" value="1"/>
</dbReference>
<gene>
    <name evidence="2" type="ORF">DXN05_21980</name>
</gene>
<comment type="caution">
    <text evidence="2">The sequence shown here is derived from an EMBL/GenBank/DDBJ whole genome shotgun (WGS) entry which is preliminary data.</text>
</comment>
<feature type="domain" description="DUF218" evidence="1">
    <location>
        <begin position="210"/>
        <end position="320"/>
    </location>
</feature>
<dbReference type="Proteomes" id="UP000261284">
    <property type="component" value="Unassembled WGS sequence"/>
</dbReference>
<evidence type="ECO:0000313" key="3">
    <source>
        <dbReference type="Proteomes" id="UP000261284"/>
    </source>
</evidence>
<dbReference type="Pfam" id="PF02698">
    <property type="entry name" value="DUF218"/>
    <property type="match status" value="1"/>
</dbReference>
<keyword evidence="3" id="KW-1185">Reference proteome</keyword>
<dbReference type="AlphaFoldDB" id="A0A3E1NDQ7"/>
<evidence type="ECO:0000259" key="1">
    <source>
        <dbReference type="Pfam" id="PF02698"/>
    </source>
</evidence>
<protein>
    <submittedName>
        <fullName evidence="2">YdcF family protein</fullName>
    </submittedName>
</protein>
<dbReference type="Gene3D" id="3.40.50.620">
    <property type="entry name" value="HUPs"/>
    <property type="match status" value="1"/>
</dbReference>
<proteinExistence type="predicted"/>
<evidence type="ECO:0000313" key="2">
    <source>
        <dbReference type="EMBL" id="RFM26080.1"/>
    </source>
</evidence>
<dbReference type="InterPro" id="IPR003848">
    <property type="entry name" value="DUF218"/>
</dbReference>
<reference evidence="2 3" key="1">
    <citation type="submission" date="2018-08" db="EMBL/GenBank/DDBJ databases">
        <title>Chitinophagaceae sp. K23C18032701, a novel bacterium isolated from forest soil.</title>
        <authorList>
            <person name="Wang C."/>
        </authorList>
    </citation>
    <scope>NUCLEOTIDE SEQUENCE [LARGE SCALE GENOMIC DNA]</scope>
    <source>
        <strain evidence="2 3">K23C18032701</strain>
    </source>
</reference>
<sequence length="372" mass="41663">MLTLLENDAAVKKLLQQDTAFANMARNKTAALAAALKSCNSAFCYTGALKFTDEEIASVSSRLYELYKQSPALAKLVKQQLIPSGCYVLYQQQPDSLLVKAWQQDAKGINYTIGVYAEGNAPNYPKIDSIAFDVHRKAYAALAYDAADAIHQETKDSALFFTIPLNGALRFLEMNERNSAADFEPMASTVNKAAYNAIATTNWSKYKYTLILVPGAGPEEQGVAISAEGMLRCRVAALRYREGLAPFIMVSGGCVHPYKTKFNEAIEMKKYLIEAMGIPEKAILVDPHARHTTTNMRNCVRIIFRYHMPFDKPCITSTDKSQSYYIDAMEGRCRKELQLMPYKLGKRLSDTEREFYPAIESLQINPYEPMDP</sequence>
<dbReference type="OrthoDB" id="1092058at2"/>
<dbReference type="InterPro" id="IPR014729">
    <property type="entry name" value="Rossmann-like_a/b/a_fold"/>
</dbReference>
<name>A0A3E1NDQ7_9BACT</name>
<organism evidence="2 3">
    <name type="scientific">Deminuibacter soli</name>
    <dbReference type="NCBI Taxonomy" id="2291815"/>
    <lineage>
        <taxon>Bacteria</taxon>
        <taxon>Pseudomonadati</taxon>
        <taxon>Bacteroidota</taxon>
        <taxon>Chitinophagia</taxon>
        <taxon>Chitinophagales</taxon>
        <taxon>Chitinophagaceae</taxon>
        <taxon>Deminuibacter</taxon>
    </lineage>
</organism>
<accession>A0A3E1NDQ7</accession>